<dbReference type="Gene3D" id="3.30.460.90">
    <property type="match status" value="1"/>
</dbReference>
<dbReference type="Pfam" id="PF03281">
    <property type="entry name" value="Mab-21"/>
    <property type="match status" value="1"/>
</dbReference>
<dbReference type="InterPro" id="IPR036770">
    <property type="entry name" value="Ankyrin_rpt-contain_sf"/>
</dbReference>
<dbReference type="AlphaFoldDB" id="A0A8S3SXS2"/>
<keyword evidence="2 3" id="KW-0040">ANK repeat</keyword>
<gene>
    <name evidence="5" type="ORF">MEDL_36323</name>
</gene>
<protein>
    <recommendedName>
        <fullName evidence="4">Mab-21-like nucleotidyltransferase domain-containing protein</fullName>
    </recommendedName>
</protein>
<dbReference type="InterPro" id="IPR051637">
    <property type="entry name" value="Ank_repeat_dom-contain_49"/>
</dbReference>
<evidence type="ECO:0000259" key="4">
    <source>
        <dbReference type="Pfam" id="PF03281"/>
    </source>
</evidence>
<dbReference type="PROSITE" id="PS50297">
    <property type="entry name" value="ANK_REP_REGION"/>
    <property type="match status" value="1"/>
</dbReference>
<dbReference type="PROSITE" id="PS50088">
    <property type="entry name" value="ANK_REPEAT"/>
    <property type="match status" value="1"/>
</dbReference>
<name>A0A8S3SXS2_MYTED</name>
<dbReference type="InterPro" id="IPR046903">
    <property type="entry name" value="Mab-21-like_nuc_Trfase"/>
</dbReference>
<evidence type="ECO:0000313" key="5">
    <source>
        <dbReference type="EMBL" id="CAG2223026.1"/>
    </source>
</evidence>
<dbReference type="Proteomes" id="UP000683360">
    <property type="component" value="Unassembled WGS sequence"/>
</dbReference>
<dbReference type="Gene3D" id="1.25.40.20">
    <property type="entry name" value="Ankyrin repeat-containing domain"/>
    <property type="match status" value="2"/>
</dbReference>
<sequence>MYGSTPLHIAAYHNYEEQIEMLLSFGADINVRDNLQERPLDTAKRHNSFRCIALLKAADRTAVEQTPFRRSLVREKTFEEILHGLPETIISSCIKSPQDIQTLLHLPLNLKDFMNYLLESFYTRSPKYSSEVESVTLDVNNLVTSLCTQIQKYDSKFEMSVFPSGSMAEGTKIGQPDEFDFILCLDKLNDITDIVMTDSHLETGFASLKFKTTQVFDEFLPFTDADGYFLPILFLRLFYDYLERALNESHLWKEGNFYYNVENSIVKLYAKPVFTFDVYWLGSVYKQMRISIDLVPAVYKRGWWPINTDIYKIPLVSPDIKAAGCFLTLQTKMHKILLRDHNCISRTCNTKEPEEEQAKKRLLRISAAPAEICLMKSLPDGFRRAYILAKVLKNVCPDINVKTKQYKLEKEDFEYEKPRRTRLSALIKSYMSSGIDINSRDVNGYNALQSLIAGDDGESDYILTFGSYRLRVLSADPILDDVEMSEKSVDLRKSLQALVNAGIDVNNQTVFGDGVLHLIALRKDKPPLLKFFISNFPKSDKQKERKLFACICSRESWVDIVKLFEWIADKYLGSIMKELSFRKDNRGQTPWTLMIGNTGEYADFQNILVHAVSPDVHDNLGNTVLQQTCGNSNSHSHLEFLEYMLKVGADIKAQNIYGETILSMTVDEKILKIFLEFNPDFNVKDRWDVNARDNLQEKPLDTAKRHKSFRCTASLKAADRTKQGYTLIYTRIPTFEEILCKLRGIIVISSSIRSPQNIQTLLQLTLNLKDFMNYLLESYHIRSQKNNSEVDSVTFEVNNLVTSICTQIRKYDSRFEMSVFPSGMLFSEYLKRALNEPLLWKEGNLYFNIKNEFTIRHDKPVITFGVYWFGSVYKKLRISIDLVPAVYKRGWWPTNTDVYKIPLISPDIKAAGCFLILQTKKLKISVDISHCISQTCNTEDDDEELAKKRMLRISTAPAEICLMKSLPNKFRQAYVLAKILKNVCPEIDVETKQYGLE</sequence>
<dbReference type="EMBL" id="CAJPWZ010001773">
    <property type="protein sequence ID" value="CAG2223026.1"/>
    <property type="molecule type" value="Genomic_DNA"/>
</dbReference>
<evidence type="ECO:0000256" key="2">
    <source>
        <dbReference type="ARBA" id="ARBA00023043"/>
    </source>
</evidence>
<evidence type="ECO:0000256" key="3">
    <source>
        <dbReference type="PROSITE-ProRule" id="PRU00023"/>
    </source>
</evidence>
<comment type="caution">
    <text evidence="5">The sequence shown here is derived from an EMBL/GenBank/DDBJ whole genome shotgun (WGS) entry which is preliminary data.</text>
</comment>
<reference evidence="5" key="1">
    <citation type="submission" date="2021-03" db="EMBL/GenBank/DDBJ databases">
        <authorList>
            <person name="Bekaert M."/>
        </authorList>
    </citation>
    <scope>NUCLEOTIDE SEQUENCE</scope>
</reference>
<keyword evidence="1" id="KW-0677">Repeat</keyword>
<evidence type="ECO:0000256" key="1">
    <source>
        <dbReference type="ARBA" id="ARBA00022737"/>
    </source>
</evidence>
<dbReference type="SUPFAM" id="SSF48403">
    <property type="entry name" value="Ankyrin repeat"/>
    <property type="match status" value="2"/>
</dbReference>
<evidence type="ECO:0000313" key="6">
    <source>
        <dbReference type="Proteomes" id="UP000683360"/>
    </source>
</evidence>
<dbReference type="PANTHER" id="PTHR24180">
    <property type="entry name" value="CYCLIN-DEPENDENT KINASE INHIBITOR 2C-RELATED"/>
    <property type="match status" value="1"/>
</dbReference>
<feature type="domain" description="Mab-21-like nucleotidyltransferase" evidence="4">
    <location>
        <begin position="168"/>
        <end position="309"/>
    </location>
</feature>
<dbReference type="InterPro" id="IPR002110">
    <property type="entry name" value="Ankyrin_rpt"/>
</dbReference>
<dbReference type="SMART" id="SM00248">
    <property type="entry name" value="ANK"/>
    <property type="match status" value="3"/>
</dbReference>
<dbReference type="PANTHER" id="PTHR24180:SF45">
    <property type="entry name" value="POLY [ADP-RIBOSE] POLYMERASE TANKYRASE"/>
    <property type="match status" value="1"/>
</dbReference>
<dbReference type="Pfam" id="PF00023">
    <property type="entry name" value="Ank"/>
    <property type="match status" value="1"/>
</dbReference>
<organism evidence="5 6">
    <name type="scientific">Mytilus edulis</name>
    <name type="common">Blue mussel</name>
    <dbReference type="NCBI Taxonomy" id="6550"/>
    <lineage>
        <taxon>Eukaryota</taxon>
        <taxon>Metazoa</taxon>
        <taxon>Spiralia</taxon>
        <taxon>Lophotrochozoa</taxon>
        <taxon>Mollusca</taxon>
        <taxon>Bivalvia</taxon>
        <taxon>Autobranchia</taxon>
        <taxon>Pteriomorphia</taxon>
        <taxon>Mytilida</taxon>
        <taxon>Mytiloidea</taxon>
        <taxon>Mytilidae</taxon>
        <taxon>Mytilinae</taxon>
        <taxon>Mytilus</taxon>
    </lineage>
</organism>
<dbReference type="OrthoDB" id="6139340at2759"/>
<proteinExistence type="predicted"/>
<accession>A0A8S3SXS2</accession>
<feature type="repeat" description="ANK" evidence="3">
    <location>
        <begin position="2"/>
        <end position="34"/>
    </location>
</feature>
<keyword evidence="6" id="KW-1185">Reference proteome</keyword>